<proteinExistence type="predicted"/>
<dbReference type="AlphaFoldDB" id="A0A951U811"/>
<dbReference type="EMBL" id="JAHHIF010000003">
    <property type="protein sequence ID" value="MBW4543419.1"/>
    <property type="molecule type" value="Genomic_DNA"/>
</dbReference>
<comment type="caution">
    <text evidence="1">The sequence shown here is derived from an EMBL/GenBank/DDBJ whole genome shotgun (WGS) entry which is preliminary data.</text>
</comment>
<protein>
    <submittedName>
        <fullName evidence="1">Uncharacterized protein</fullName>
    </submittedName>
</protein>
<sequence length="51" mass="5780">MNFSEEPVEGDRITEAIQAVATLFSFAIAFMHPEFESCQSVWLGENRTCHC</sequence>
<evidence type="ECO:0000313" key="1">
    <source>
        <dbReference type="EMBL" id="MBW4543419.1"/>
    </source>
</evidence>
<name>A0A951U811_9CYAN</name>
<gene>
    <name evidence="1" type="ORF">KME25_03065</name>
</gene>
<accession>A0A951U811</accession>
<evidence type="ECO:0000313" key="2">
    <source>
        <dbReference type="Proteomes" id="UP000753908"/>
    </source>
</evidence>
<organism evidence="1 2">
    <name type="scientific">Symplocastrum torsivum CPER-KK1</name>
    <dbReference type="NCBI Taxonomy" id="450513"/>
    <lineage>
        <taxon>Bacteria</taxon>
        <taxon>Bacillati</taxon>
        <taxon>Cyanobacteriota</taxon>
        <taxon>Cyanophyceae</taxon>
        <taxon>Oscillatoriophycideae</taxon>
        <taxon>Oscillatoriales</taxon>
        <taxon>Microcoleaceae</taxon>
        <taxon>Symplocastrum</taxon>
    </lineage>
</organism>
<reference evidence="1" key="1">
    <citation type="submission" date="2021-05" db="EMBL/GenBank/DDBJ databases">
        <authorList>
            <person name="Pietrasiak N."/>
            <person name="Ward R."/>
            <person name="Stajich J.E."/>
            <person name="Kurbessoian T."/>
        </authorList>
    </citation>
    <scope>NUCLEOTIDE SEQUENCE</scope>
    <source>
        <strain evidence="1">CPER-KK1</strain>
    </source>
</reference>
<reference evidence="1" key="2">
    <citation type="journal article" date="2022" name="Microbiol. Resour. Announc.">
        <title>Metagenome Sequencing to Explore Phylogenomics of Terrestrial Cyanobacteria.</title>
        <authorList>
            <person name="Ward R.D."/>
            <person name="Stajich J.E."/>
            <person name="Johansen J.R."/>
            <person name="Huntemann M."/>
            <person name="Clum A."/>
            <person name="Foster B."/>
            <person name="Foster B."/>
            <person name="Roux S."/>
            <person name="Palaniappan K."/>
            <person name="Varghese N."/>
            <person name="Mukherjee S."/>
            <person name="Reddy T.B.K."/>
            <person name="Daum C."/>
            <person name="Copeland A."/>
            <person name="Chen I.A."/>
            <person name="Ivanova N.N."/>
            <person name="Kyrpides N.C."/>
            <person name="Shapiro N."/>
            <person name="Eloe-Fadrosh E.A."/>
            <person name="Pietrasiak N."/>
        </authorList>
    </citation>
    <scope>NUCLEOTIDE SEQUENCE</scope>
    <source>
        <strain evidence="1">CPER-KK1</strain>
    </source>
</reference>
<dbReference type="Proteomes" id="UP000753908">
    <property type="component" value="Unassembled WGS sequence"/>
</dbReference>